<dbReference type="PANTHER" id="PTHR10622">
    <property type="entry name" value="HET DOMAIN-CONTAINING PROTEIN"/>
    <property type="match status" value="1"/>
</dbReference>
<feature type="domain" description="Heterokaryon incompatibility" evidence="1">
    <location>
        <begin position="10"/>
        <end position="64"/>
    </location>
</feature>
<dbReference type="InterPro" id="IPR010730">
    <property type="entry name" value="HET"/>
</dbReference>
<organism evidence="2 3">
    <name type="scientific">Lasiosphaeria hispida</name>
    <dbReference type="NCBI Taxonomy" id="260671"/>
    <lineage>
        <taxon>Eukaryota</taxon>
        <taxon>Fungi</taxon>
        <taxon>Dikarya</taxon>
        <taxon>Ascomycota</taxon>
        <taxon>Pezizomycotina</taxon>
        <taxon>Sordariomycetes</taxon>
        <taxon>Sordariomycetidae</taxon>
        <taxon>Sordariales</taxon>
        <taxon>Lasiosphaeriaceae</taxon>
        <taxon>Lasiosphaeria</taxon>
    </lineage>
</organism>
<protein>
    <recommendedName>
        <fullName evidence="1">Heterokaryon incompatibility domain-containing protein</fullName>
    </recommendedName>
</protein>
<feature type="non-terminal residue" evidence="2">
    <location>
        <position position="1"/>
    </location>
</feature>
<sequence length="93" mass="10592">KSGYTKILKTCERVLRDGYSYDWVDTCCIDKSSSAGLSEAINSMFRWHQRSAACYAYLADVKPTGSHSSFPKSRWFTRGRTLQELLAPDDVLF</sequence>
<feature type="non-terminal residue" evidence="2">
    <location>
        <position position="93"/>
    </location>
</feature>
<proteinExistence type="predicted"/>
<reference evidence="2" key="1">
    <citation type="journal article" date="2023" name="Mol. Phylogenet. Evol.">
        <title>Genome-scale phylogeny and comparative genomics of the fungal order Sordariales.</title>
        <authorList>
            <person name="Hensen N."/>
            <person name="Bonometti L."/>
            <person name="Westerberg I."/>
            <person name="Brannstrom I.O."/>
            <person name="Guillou S."/>
            <person name="Cros-Aarteil S."/>
            <person name="Calhoun S."/>
            <person name="Haridas S."/>
            <person name="Kuo A."/>
            <person name="Mondo S."/>
            <person name="Pangilinan J."/>
            <person name="Riley R."/>
            <person name="LaButti K."/>
            <person name="Andreopoulos B."/>
            <person name="Lipzen A."/>
            <person name="Chen C."/>
            <person name="Yan M."/>
            <person name="Daum C."/>
            <person name="Ng V."/>
            <person name="Clum A."/>
            <person name="Steindorff A."/>
            <person name="Ohm R.A."/>
            <person name="Martin F."/>
            <person name="Silar P."/>
            <person name="Natvig D.O."/>
            <person name="Lalanne C."/>
            <person name="Gautier V."/>
            <person name="Ament-Velasquez S.L."/>
            <person name="Kruys A."/>
            <person name="Hutchinson M.I."/>
            <person name="Powell A.J."/>
            <person name="Barry K."/>
            <person name="Miller A.N."/>
            <person name="Grigoriev I.V."/>
            <person name="Debuchy R."/>
            <person name="Gladieux P."/>
            <person name="Hiltunen Thoren M."/>
            <person name="Johannesson H."/>
        </authorList>
    </citation>
    <scope>NUCLEOTIDE SEQUENCE</scope>
    <source>
        <strain evidence="2">CBS 955.72</strain>
    </source>
</reference>
<name>A0AAJ0HN78_9PEZI</name>
<keyword evidence="3" id="KW-1185">Reference proteome</keyword>
<reference evidence="2" key="2">
    <citation type="submission" date="2023-06" db="EMBL/GenBank/DDBJ databases">
        <authorList>
            <consortium name="Lawrence Berkeley National Laboratory"/>
            <person name="Haridas S."/>
            <person name="Hensen N."/>
            <person name="Bonometti L."/>
            <person name="Westerberg I."/>
            <person name="Brannstrom I.O."/>
            <person name="Guillou S."/>
            <person name="Cros-Aarteil S."/>
            <person name="Calhoun S."/>
            <person name="Kuo A."/>
            <person name="Mondo S."/>
            <person name="Pangilinan J."/>
            <person name="Riley R."/>
            <person name="Labutti K."/>
            <person name="Andreopoulos B."/>
            <person name="Lipzen A."/>
            <person name="Chen C."/>
            <person name="Yanf M."/>
            <person name="Daum C."/>
            <person name="Ng V."/>
            <person name="Clum A."/>
            <person name="Steindorff A."/>
            <person name="Ohm R."/>
            <person name="Martin F."/>
            <person name="Silar P."/>
            <person name="Natvig D."/>
            <person name="Lalanne C."/>
            <person name="Gautier V."/>
            <person name="Ament-Velasquez S.L."/>
            <person name="Kruys A."/>
            <person name="Hutchinson M.I."/>
            <person name="Powell A.J."/>
            <person name="Barry K."/>
            <person name="Miller A.N."/>
            <person name="Grigoriev I.V."/>
            <person name="Debuchy R."/>
            <person name="Gladieux P."/>
            <person name="Thoren M.H."/>
            <person name="Johannesson H."/>
        </authorList>
    </citation>
    <scope>NUCLEOTIDE SEQUENCE</scope>
    <source>
        <strain evidence="2">CBS 955.72</strain>
    </source>
</reference>
<dbReference type="Proteomes" id="UP001275084">
    <property type="component" value="Unassembled WGS sequence"/>
</dbReference>
<dbReference type="EMBL" id="JAUIQD010000003">
    <property type="protein sequence ID" value="KAK3357996.1"/>
    <property type="molecule type" value="Genomic_DNA"/>
</dbReference>
<comment type="caution">
    <text evidence="2">The sequence shown here is derived from an EMBL/GenBank/DDBJ whole genome shotgun (WGS) entry which is preliminary data.</text>
</comment>
<evidence type="ECO:0000259" key="1">
    <source>
        <dbReference type="Pfam" id="PF06985"/>
    </source>
</evidence>
<dbReference type="AlphaFoldDB" id="A0AAJ0HN78"/>
<dbReference type="Pfam" id="PF06985">
    <property type="entry name" value="HET"/>
    <property type="match status" value="1"/>
</dbReference>
<evidence type="ECO:0000313" key="2">
    <source>
        <dbReference type="EMBL" id="KAK3357996.1"/>
    </source>
</evidence>
<evidence type="ECO:0000313" key="3">
    <source>
        <dbReference type="Proteomes" id="UP001275084"/>
    </source>
</evidence>
<gene>
    <name evidence="2" type="ORF">B0T25DRAFT_431438</name>
</gene>
<accession>A0AAJ0HN78</accession>
<dbReference type="PANTHER" id="PTHR10622:SF10">
    <property type="entry name" value="HET DOMAIN-CONTAINING PROTEIN"/>
    <property type="match status" value="1"/>
</dbReference>